<evidence type="ECO:0000313" key="3">
    <source>
        <dbReference type="Proteomes" id="UP000542674"/>
    </source>
</evidence>
<dbReference type="RefSeq" id="WP_184674686.1">
    <property type="nucleotide sequence ID" value="NZ_BAABAI010000043.1"/>
</dbReference>
<dbReference type="InterPro" id="IPR043917">
    <property type="entry name" value="DUF5753"/>
</dbReference>
<accession>A0A7W7T9B0</accession>
<evidence type="ECO:0000313" key="2">
    <source>
        <dbReference type="EMBL" id="MBB4968962.1"/>
    </source>
</evidence>
<evidence type="ECO:0000259" key="1">
    <source>
        <dbReference type="Pfam" id="PF19054"/>
    </source>
</evidence>
<sequence length="284" mass="30906">MAIGSTRGKRRLGRFIRPLVDRSGMKVEDVIRETKVSRQTIFRMLSGDGLARWPSVSVVLDVVGASPEERTKALQLWEVADVDPSGVEHARDLPAGYLRFRLDELEAVRERSLDPVFVPGLLQTAGYAEALARAAGRRVGDGAWSARAAAERLERQKVLTGDRPLEYEALVDQAALLRMVGGREVMREQLRHLAAVTARPNVTIRVLPLAVGAYGAQSGGVHLLDFAEEDEPQAGYVEGFTGLVPVEDAVVGVLSAVWGDAARLALTADDSRELVESTLSSSRW</sequence>
<organism evidence="2 3">
    <name type="scientific">Saccharothrix violaceirubra</name>
    <dbReference type="NCBI Taxonomy" id="413306"/>
    <lineage>
        <taxon>Bacteria</taxon>
        <taxon>Bacillati</taxon>
        <taxon>Actinomycetota</taxon>
        <taxon>Actinomycetes</taxon>
        <taxon>Pseudonocardiales</taxon>
        <taxon>Pseudonocardiaceae</taxon>
        <taxon>Saccharothrix</taxon>
    </lineage>
</organism>
<feature type="domain" description="DUF5753" evidence="1">
    <location>
        <begin position="104"/>
        <end position="276"/>
    </location>
</feature>
<dbReference type="Proteomes" id="UP000542674">
    <property type="component" value="Unassembled WGS sequence"/>
</dbReference>
<name>A0A7W7T9B0_9PSEU</name>
<comment type="caution">
    <text evidence="2">The sequence shown here is derived from an EMBL/GenBank/DDBJ whole genome shotgun (WGS) entry which is preliminary data.</text>
</comment>
<proteinExistence type="predicted"/>
<protein>
    <recommendedName>
        <fullName evidence="1">DUF5753 domain-containing protein</fullName>
    </recommendedName>
</protein>
<dbReference type="EMBL" id="JACHJS010000001">
    <property type="protein sequence ID" value="MBB4968962.1"/>
    <property type="molecule type" value="Genomic_DNA"/>
</dbReference>
<dbReference type="Pfam" id="PF19054">
    <property type="entry name" value="DUF5753"/>
    <property type="match status" value="1"/>
</dbReference>
<reference evidence="2 3" key="1">
    <citation type="submission" date="2020-08" db="EMBL/GenBank/DDBJ databases">
        <title>Sequencing the genomes of 1000 actinobacteria strains.</title>
        <authorList>
            <person name="Klenk H.-P."/>
        </authorList>
    </citation>
    <scope>NUCLEOTIDE SEQUENCE [LARGE SCALE GENOMIC DNA]</scope>
    <source>
        <strain evidence="2 3">DSM 45084</strain>
    </source>
</reference>
<gene>
    <name evidence="2" type="ORF">F4559_006321</name>
</gene>
<dbReference type="AlphaFoldDB" id="A0A7W7T9B0"/>
<keyword evidence="3" id="KW-1185">Reference proteome</keyword>
<dbReference type="Pfam" id="PF13560">
    <property type="entry name" value="HTH_31"/>
    <property type="match status" value="1"/>
</dbReference>